<evidence type="ECO:0000313" key="6">
    <source>
        <dbReference type="EMBL" id="MFD1881154.1"/>
    </source>
</evidence>
<dbReference type="PANTHER" id="PTHR24567">
    <property type="entry name" value="CRP FAMILY TRANSCRIPTIONAL REGULATORY PROTEIN"/>
    <property type="match status" value="1"/>
</dbReference>
<keyword evidence="7" id="KW-1185">Reference proteome</keyword>
<protein>
    <submittedName>
        <fullName evidence="6">Crp/Fnr family transcriptional regulator</fullName>
    </submittedName>
</protein>
<keyword evidence="2" id="KW-0238">DNA-binding</keyword>
<feature type="domain" description="HTH crp-type" evidence="5">
    <location>
        <begin position="126"/>
        <end position="198"/>
    </location>
</feature>
<proteinExistence type="predicted"/>
<evidence type="ECO:0000259" key="5">
    <source>
        <dbReference type="PROSITE" id="PS51063"/>
    </source>
</evidence>
<dbReference type="RefSeq" id="WP_379140794.1">
    <property type="nucleotide sequence ID" value="NZ_JBHUEN010000015.1"/>
</dbReference>
<evidence type="ECO:0000256" key="1">
    <source>
        <dbReference type="ARBA" id="ARBA00023015"/>
    </source>
</evidence>
<dbReference type="InterPro" id="IPR036390">
    <property type="entry name" value="WH_DNA-bd_sf"/>
</dbReference>
<sequence>MHRLNQIIRDPVTLPARQDIIRQGDDPENVHLILEGIACRFKMMPDGGRSIMALLIPGDFCDLDVAILPVMDHSIGTLTACVMVDIPRKQIKELLEHHSRIARTLRWATLVDEAVLREWLVSMGQRRADKQMAHLFCELFTRFQAVGLAEPFLLPLTQEQLADTLGITPVHAQRVLASLRSRNMIALEGRAITIIDLDRLMAFAEFNPDYLHLPPPVDDSEDV</sequence>
<evidence type="ECO:0000313" key="7">
    <source>
        <dbReference type="Proteomes" id="UP001597213"/>
    </source>
</evidence>
<evidence type="ECO:0000256" key="2">
    <source>
        <dbReference type="ARBA" id="ARBA00023125"/>
    </source>
</evidence>
<dbReference type="PROSITE" id="PS50042">
    <property type="entry name" value="CNMP_BINDING_3"/>
    <property type="match status" value="1"/>
</dbReference>
<dbReference type="PANTHER" id="PTHR24567:SF68">
    <property type="entry name" value="DNA-BINDING TRANSCRIPTIONAL DUAL REGULATOR CRP"/>
    <property type="match status" value="1"/>
</dbReference>
<dbReference type="SMART" id="SM00419">
    <property type="entry name" value="HTH_CRP"/>
    <property type="match status" value="1"/>
</dbReference>
<evidence type="ECO:0000259" key="4">
    <source>
        <dbReference type="PROSITE" id="PS50042"/>
    </source>
</evidence>
<dbReference type="InterPro" id="IPR018490">
    <property type="entry name" value="cNMP-bd_dom_sf"/>
</dbReference>
<dbReference type="SUPFAM" id="SSF51206">
    <property type="entry name" value="cAMP-binding domain-like"/>
    <property type="match status" value="1"/>
</dbReference>
<dbReference type="CDD" id="cd00038">
    <property type="entry name" value="CAP_ED"/>
    <property type="match status" value="1"/>
</dbReference>
<evidence type="ECO:0000256" key="3">
    <source>
        <dbReference type="ARBA" id="ARBA00023163"/>
    </source>
</evidence>
<keyword evidence="1" id="KW-0805">Transcription regulation</keyword>
<gene>
    <name evidence="6" type="ORF">ACFSCT_05420</name>
</gene>
<name>A0ABW4R4K6_9RHOB</name>
<organism evidence="6 7">
    <name type="scientific">Paracoccus pacificus</name>
    <dbReference type="NCBI Taxonomy" id="1463598"/>
    <lineage>
        <taxon>Bacteria</taxon>
        <taxon>Pseudomonadati</taxon>
        <taxon>Pseudomonadota</taxon>
        <taxon>Alphaproteobacteria</taxon>
        <taxon>Rhodobacterales</taxon>
        <taxon>Paracoccaceae</taxon>
        <taxon>Paracoccus</taxon>
    </lineage>
</organism>
<accession>A0ABW4R4K6</accession>
<reference evidence="7" key="1">
    <citation type="journal article" date="2019" name="Int. J. Syst. Evol. Microbiol.">
        <title>The Global Catalogue of Microorganisms (GCM) 10K type strain sequencing project: providing services to taxonomists for standard genome sequencing and annotation.</title>
        <authorList>
            <consortium name="The Broad Institute Genomics Platform"/>
            <consortium name="The Broad Institute Genome Sequencing Center for Infectious Disease"/>
            <person name="Wu L."/>
            <person name="Ma J."/>
        </authorList>
    </citation>
    <scope>NUCLEOTIDE SEQUENCE [LARGE SCALE GENOMIC DNA]</scope>
    <source>
        <strain evidence="7">CCUG 56029</strain>
    </source>
</reference>
<dbReference type="InterPro" id="IPR014710">
    <property type="entry name" value="RmlC-like_jellyroll"/>
</dbReference>
<comment type="caution">
    <text evidence="6">The sequence shown here is derived from an EMBL/GenBank/DDBJ whole genome shotgun (WGS) entry which is preliminary data.</text>
</comment>
<dbReference type="Gene3D" id="1.10.10.10">
    <property type="entry name" value="Winged helix-like DNA-binding domain superfamily/Winged helix DNA-binding domain"/>
    <property type="match status" value="1"/>
</dbReference>
<feature type="domain" description="Cyclic nucleotide-binding" evidence="4">
    <location>
        <begin position="1"/>
        <end position="60"/>
    </location>
</feature>
<dbReference type="Pfam" id="PF13545">
    <property type="entry name" value="HTH_Crp_2"/>
    <property type="match status" value="1"/>
</dbReference>
<dbReference type="Proteomes" id="UP001597213">
    <property type="component" value="Unassembled WGS sequence"/>
</dbReference>
<keyword evidence="3" id="KW-0804">Transcription</keyword>
<dbReference type="Gene3D" id="2.60.120.10">
    <property type="entry name" value="Jelly Rolls"/>
    <property type="match status" value="1"/>
</dbReference>
<dbReference type="EMBL" id="JBHUEN010000015">
    <property type="protein sequence ID" value="MFD1881154.1"/>
    <property type="molecule type" value="Genomic_DNA"/>
</dbReference>
<dbReference type="InterPro" id="IPR050397">
    <property type="entry name" value="Env_Response_Regulators"/>
</dbReference>
<dbReference type="PROSITE" id="PS51063">
    <property type="entry name" value="HTH_CRP_2"/>
    <property type="match status" value="1"/>
</dbReference>
<dbReference type="Pfam" id="PF00027">
    <property type="entry name" value="cNMP_binding"/>
    <property type="match status" value="1"/>
</dbReference>
<dbReference type="SUPFAM" id="SSF46785">
    <property type="entry name" value="Winged helix' DNA-binding domain"/>
    <property type="match status" value="1"/>
</dbReference>
<dbReference type="InterPro" id="IPR012318">
    <property type="entry name" value="HTH_CRP"/>
</dbReference>
<dbReference type="InterPro" id="IPR036388">
    <property type="entry name" value="WH-like_DNA-bd_sf"/>
</dbReference>
<dbReference type="InterPro" id="IPR000595">
    <property type="entry name" value="cNMP-bd_dom"/>
</dbReference>